<evidence type="ECO:0000256" key="2">
    <source>
        <dbReference type="SAM" id="SignalP"/>
    </source>
</evidence>
<proteinExistence type="predicted"/>
<feature type="domain" description="Dystroglycan-type cadherin-like" evidence="3">
    <location>
        <begin position="703"/>
        <end position="793"/>
    </location>
</feature>
<dbReference type="Gene3D" id="2.40.160.20">
    <property type="match status" value="1"/>
</dbReference>
<evidence type="ECO:0000256" key="1">
    <source>
        <dbReference type="ARBA" id="ARBA00022737"/>
    </source>
</evidence>
<feature type="domain" description="Dystroglycan-type cadherin-like" evidence="3">
    <location>
        <begin position="849"/>
        <end position="945"/>
    </location>
</feature>
<dbReference type="SUPFAM" id="SSF56925">
    <property type="entry name" value="OMPA-like"/>
    <property type="match status" value="1"/>
</dbReference>
<dbReference type="OrthoDB" id="6089850at2"/>
<keyword evidence="1" id="KW-0677">Repeat</keyword>
<dbReference type="Pfam" id="PF05345">
    <property type="entry name" value="He_PIG"/>
    <property type="match status" value="3"/>
</dbReference>
<dbReference type="InterPro" id="IPR006644">
    <property type="entry name" value="Cadg"/>
</dbReference>
<dbReference type="GO" id="GO:0005509">
    <property type="term" value="F:calcium ion binding"/>
    <property type="evidence" value="ECO:0007669"/>
    <property type="project" value="InterPro"/>
</dbReference>
<dbReference type="InterPro" id="IPR015919">
    <property type="entry name" value="Cadherin-like_sf"/>
</dbReference>
<dbReference type="EMBL" id="FTOH01000005">
    <property type="protein sequence ID" value="SIS84152.1"/>
    <property type="molecule type" value="Genomic_DNA"/>
</dbReference>
<dbReference type="PANTHER" id="PTHR13833">
    <property type="match status" value="1"/>
</dbReference>
<dbReference type="Gene3D" id="2.40.10.500">
    <property type="match status" value="1"/>
</dbReference>
<dbReference type="PANTHER" id="PTHR13833:SF71">
    <property type="entry name" value="NHL DOMAIN-CONTAINING PROTEIN"/>
    <property type="match status" value="1"/>
</dbReference>
<gene>
    <name evidence="4" type="ORF">SAMN05421686_105114</name>
</gene>
<dbReference type="RefSeq" id="WP_076515420.1">
    <property type="nucleotide sequence ID" value="NZ_FTOH01000005.1"/>
</dbReference>
<dbReference type="SUPFAM" id="SSF49313">
    <property type="entry name" value="Cadherin-like"/>
    <property type="match status" value="3"/>
</dbReference>
<name>A0A1N7MDM7_9GAMM</name>
<dbReference type="InterPro" id="IPR001258">
    <property type="entry name" value="NHL_repeat"/>
</dbReference>
<dbReference type="InterPro" id="IPR013783">
    <property type="entry name" value="Ig-like_fold"/>
</dbReference>
<feature type="signal peptide" evidence="2">
    <location>
        <begin position="1"/>
        <end position="25"/>
    </location>
</feature>
<dbReference type="Pfam" id="PF01436">
    <property type="entry name" value="NHL"/>
    <property type="match status" value="1"/>
</dbReference>
<reference evidence="5" key="1">
    <citation type="submission" date="2017-01" db="EMBL/GenBank/DDBJ databases">
        <authorList>
            <person name="Varghese N."/>
            <person name="Submissions S."/>
        </authorList>
    </citation>
    <scope>NUCLEOTIDE SEQUENCE [LARGE SCALE GENOMIC DNA]</scope>
    <source>
        <strain evidence="5">DSM 24913</strain>
    </source>
</reference>
<dbReference type="Gene3D" id="2.60.40.2700">
    <property type="match status" value="1"/>
</dbReference>
<dbReference type="Proteomes" id="UP000185639">
    <property type="component" value="Unassembled WGS sequence"/>
</dbReference>
<organism evidence="4 5">
    <name type="scientific">Thalassolituus maritimus</name>
    <dbReference type="NCBI Taxonomy" id="484498"/>
    <lineage>
        <taxon>Bacteria</taxon>
        <taxon>Pseudomonadati</taxon>
        <taxon>Pseudomonadota</taxon>
        <taxon>Gammaproteobacteria</taxon>
        <taxon>Oceanospirillales</taxon>
        <taxon>Oceanospirillaceae</taxon>
        <taxon>Thalassolituus</taxon>
    </lineage>
</organism>
<feature type="chain" id="PRO_5012456031" evidence="2">
    <location>
        <begin position="26"/>
        <end position="2037"/>
    </location>
</feature>
<dbReference type="PROSITE" id="PS00018">
    <property type="entry name" value="EF_HAND_1"/>
    <property type="match status" value="1"/>
</dbReference>
<evidence type="ECO:0000313" key="4">
    <source>
        <dbReference type="EMBL" id="SIS84152.1"/>
    </source>
</evidence>
<dbReference type="STRING" id="484498.SAMN05421686_105114"/>
<dbReference type="InterPro" id="IPR011042">
    <property type="entry name" value="6-blade_b-propeller_TolB-like"/>
</dbReference>
<dbReference type="SMART" id="SM00736">
    <property type="entry name" value="CADG"/>
    <property type="match status" value="3"/>
</dbReference>
<keyword evidence="2" id="KW-0732">Signal</keyword>
<dbReference type="InterPro" id="IPR028974">
    <property type="entry name" value="TSP_type-3_rpt"/>
</dbReference>
<dbReference type="SUPFAM" id="SSF101898">
    <property type="entry name" value="NHL repeat"/>
    <property type="match status" value="1"/>
</dbReference>
<dbReference type="Gene3D" id="2.120.10.30">
    <property type="entry name" value="TolB, C-terminal domain"/>
    <property type="match status" value="1"/>
</dbReference>
<dbReference type="InterPro" id="IPR018247">
    <property type="entry name" value="EF_Hand_1_Ca_BS"/>
</dbReference>
<keyword evidence="5" id="KW-1185">Reference proteome</keyword>
<sequence>MFRILRSVFCSALLAMMTLSLSAFAATEDFSTATWGNHEDLGTSVTINDLTVEVPTGASMKGVTSPAAIQVGYDPTRVATSVSITPSVTRDKFNLSSITLTDLFQMPVPGVKLTGLSSGQQVAEITAPSLWTEGTGATTLALTGFDNIDELKITSDVADENTSDIFFFIESLNYQLIVFPPALGVILDAAGDTSNTISAAQLNAVDGVSGALEANTQYYRDAIAARTGQDLDTAAEVQAMVDDINSSVASSPVPDIPAAETVIEGDDLSIALKASDANNDPLTFSLETGSPTWLSVENFSSYTKTLSAAGAYEEAPANASELASVRGIARDNAGNTYVAVTDFSAGFNGAVAKIATDGSISTMAGSSFFNPSITTDFEYIYSVAVDDDGNVYAADVSLKKVFKISGNTVTEFLTNVNSKGIVFANDGYLYISNSDQVLKVNTAGVIEQTFSNITDPYGLDVDSSGNIYVASESMRVVYKVTAAGDVSVYAGTEGVRGADDGIPGTFRSPTDVAIDHNTGELYVADASNHLIRKVATDGTVSTIAGATRASGTDDGLKAKFSNPAGLVMNASGDLIITDKNSGRIRYLRLKENPGLKGIAPDPAGQARIEPFRVYIKIADGFGNRIIHQMTLSVADAELTAIMNVAGDANNRVTDVQLNAVDGVSGAVPENISKYRTALGSLTSADVDTPEEIQALVDSANSVPVFTTVASATAIENQAFSFTFTATDSAGDALSYTIKDGVPGWLTFNAGTISGTPPDFVVGVVNLTAVVSDAFGNSVEQEFSLTVLDAEIYEIASAAGATNSVTADMLNAIAGISNAVAANNSKYQSVIADLTYNDLDSVAEIQAMVNSVNSVPQFTSPVSAVAIEGESFSLTFTATDSTNDPLTFSIPGGVPGWLIFNSGTLTGTPADSVVGTLNLTVVVSDGFGNNVEQALVIDVRDAQINTVASAAGNTNTITAAELNAIAGISNAIAANDVKYQAAIAARSYEDLDTVTEIQALINSVNSVPVFTSDASAMAIEGGAFSFNLVATDTAGDALTYSVKPGTGWPSWMTLSSTGALTGTPLDEDVGANIINVRVSDGFGNNADQVFTVTVLDAEIYAVSSAAGSANDITSDDLNAVAGIDNALAENNAKYQAVIQSMTSDQLDSVEEIQAMVNSVNSVPEFQSSDHLTVNTGSVGGIPVLTSDAAGDDVTVTFKPYSAVPSWIRLEEPGIPDGPGMPIPASTSGTVSATDVPSPLPEPIILAPLFLVAEPAAGDYGSYTVTLTASDDFGNAADQIVTVIANAPGQLNIAGEVAVAQTLTPSLYDNNGIDGEITYQWLSAGNEVAITESYVVQASDLGNQITLRVSYTDNDGTAENLEVVSDVVISAEENAFDNITDQVGGSRQPADIDDYLSVGIGSIDEEALERILPILNYAVRNQADAEDVDTAEEIEALIATIMEGQDDDCDGLPNLLEGVLDTDGDGVADRSDFDADNDGIRDNLEYGTLMGEVSEDDSACALSGDSDRDGVMDFFDVSPFGDDKSIGSAAIFIGLPLEAVVDENLDGVRDDRDSKEEFIEALNLLIDGDEAGTVEVAVARPIASYDVKADADGDGLINSLDLDADNDGVIDLVEAGLSDSDANGLLDEGVDIIDVAEDLVDTDADGTPDFLQLKSDGVTFDLVKAGIRAALDADNDGRLDSNTDVDLDGLMDVVDNAIGFFGSVEDFDGDGIPNHLDEDDDGDGIPDRDENNQYQFFTGEDADGDGIDDGIDALINGVIQGLDSNNNGVLDDRELADLDSDGIADYLDVDADGDGIRDDIDDLIALVVDEGPSQAPDLDADGDGVPDSEDVSINDGPDVKQGGAMGQAFYALILAVLAFTQRTRRTFRKLALICGFALAWVAPASALDLSLDGGVGFSRFDPDLQIEPTQSDTIDAGVSIGAGVHFTGEFALTVSYFDLGDAQVNTARVSYQATSAALQYRPVFLRTGQWGLQAEVMGSDIDLSSERGLQVDSSDELTVGFGLGADYEVTERERVELMFHRLASDVDYFSVNYRVFFAL</sequence>
<evidence type="ECO:0000313" key="5">
    <source>
        <dbReference type="Proteomes" id="UP000185639"/>
    </source>
</evidence>
<dbReference type="SUPFAM" id="SSF103647">
    <property type="entry name" value="TSP type-3 repeat"/>
    <property type="match status" value="2"/>
</dbReference>
<dbReference type="Gene3D" id="2.60.40.10">
    <property type="entry name" value="Immunoglobulins"/>
    <property type="match status" value="3"/>
</dbReference>
<evidence type="ECO:0000259" key="3">
    <source>
        <dbReference type="SMART" id="SM00736"/>
    </source>
</evidence>
<feature type="domain" description="Dystroglycan-type cadherin-like" evidence="3">
    <location>
        <begin position="1013"/>
        <end position="1100"/>
    </location>
</feature>
<protein>
    <submittedName>
        <fullName evidence="4">Putative Ig domain-containing protein</fullName>
    </submittedName>
</protein>
<dbReference type="Gene3D" id="4.10.1080.10">
    <property type="entry name" value="TSP type-3 repeat"/>
    <property type="match status" value="1"/>
</dbReference>
<accession>A0A1N7MDM7</accession>
<dbReference type="InterPro" id="IPR011250">
    <property type="entry name" value="OMP/PagP_B-barrel"/>
</dbReference>
<dbReference type="GO" id="GO:0016020">
    <property type="term" value="C:membrane"/>
    <property type="evidence" value="ECO:0007669"/>
    <property type="project" value="InterPro"/>
</dbReference>